<keyword evidence="2" id="KW-0238">DNA-binding</keyword>
<evidence type="ECO:0000256" key="2">
    <source>
        <dbReference type="ARBA" id="ARBA00023125"/>
    </source>
</evidence>
<gene>
    <name evidence="5" type="ORF">H7C19_08825</name>
</gene>
<dbReference type="Pfam" id="PF00392">
    <property type="entry name" value="GntR"/>
    <property type="match status" value="1"/>
</dbReference>
<keyword evidence="6" id="KW-1185">Reference proteome</keyword>
<dbReference type="Gene3D" id="1.20.120.530">
    <property type="entry name" value="GntR ligand-binding domain-like"/>
    <property type="match status" value="1"/>
</dbReference>
<sequence length="229" mass="26191">MLKKLPTDPFARTQHTKDVIHKLRMDILLGVFEPDSYLVENQLAQDLGVSRGPIRTALQNLEQEGLVKSLPNGRTIVTGFSVKAAEDIFDLRLMLEKRALELIIANEMVDYFPILSVVDQIREINNANKIEDLTATFSTVDIQFHRSIMIMSENQAILQAWNLMANTLYAVLTISNNTFYTDFFEYFKTHKALSDLIIQRNPAVIQTITDHINDAKELVIKKLKDRLKS</sequence>
<dbReference type="PROSITE" id="PS50949">
    <property type="entry name" value="HTH_GNTR"/>
    <property type="match status" value="1"/>
</dbReference>
<dbReference type="AlphaFoldDB" id="A0A7X0RR92"/>
<dbReference type="CDD" id="cd07377">
    <property type="entry name" value="WHTH_GntR"/>
    <property type="match status" value="1"/>
</dbReference>
<reference evidence="5 6" key="1">
    <citation type="submission" date="2020-08" db="EMBL/GenBank/DDBJ databases">
        <title>Cohnella phylogeny.</title>
        <authorList>
            <person name="Dunlap C."/>
        </authorList>
    </citation>
    <scope>NUCLEOTIDE SEQUENCE [LARGE SCALE GENOMIC DNA]</scope>
    <source>
        <strain evidence="5 6">DSM 28246</strain>
    </source>
</reference>
<comment type="caution">
    <text evidence="5">The sequence shown here is derived from an EMBL/GenBank/DDBJ whole genome shotgun (WGS) entry which is preliminary data.</text>
</comment>
<evidence type="ECO:0000256" key="3">
    <source>
        <dbReference type="ARBA" id="ARBA00023163"/>
    </source>
</evidence>
<dbReference type="SUPFAM" id="SSF48008">
    <property type="entry name" value="GntR ligand-binding domain-like"/>
    <property type="match status" value="1"/>
</dbReference>
<dbReference type="Pfam" id="PF07729">
    <property type="entry name" value="FCD"/>
    <property type="match status" value="1"/>
</dbReference>
<accession>A0A7X0RR92</accession>
<evidence type="ECO:0000259" key="4">
    <source>
        <dbReference type="PROSITE" id="PS50949"/>
    </source>
</evidence>
<dbReference type="GO" id="GO:0003700">
    <property type="term" value="F:DNA-binding transcription factor activity"/>
    <property type="evidence" value="ECO:0007669"/>
    <property type="project" value="InterPro"/>
</dbReference>
<keyword evidence="1" id="KW-0805">Transcription regulation</keyword>
<organism evidence="5 6">
    <name type="scientific">Cohnella nanjingensis</name>
    <dbReference type="NCBI Taxonomy" id="1387779"/>
    <lineage>
        <taxon>Bacteria</taxon>
        <taxon>Bacillati</taxon>
        <taxon>Bacillota</taxon>
        <taxon>Bacilli</taxon>
        <taxon>Bacillales</taxon>
        <taxon>Paenibacillaceae</taxon>
        <taxon>Cohnella</taxon>
    </lineage>
</organism>
<evidence type="ECO:0000313" key="6">
    <source>
        <dbReference type="Proteomes" id="UP000547209"/>
    </source>
</evidence>
<name>A0A7X0RR92_9BACL</name>
<dbReference type="GO" id="GO:0003677">
    <property type="term" value="F:DNA binding"/>
    <property type="evidence" value="ECO:0007669"/>
    <property type="project" value="UniProtKB-KW"/>
</dbReference>
<dbReference type="SMART" id="SM00345">
    <property type="entry name" value="HTH_GNTR"/>
    <property type="match status" value="1"/>
</dbReference>
<dbReference type="InterPro" id="IPR036390">
    <property type="entry name" value="WH_DNA-bd_sf"/>
</dbReference>
<evidence type="ECO:0000256" key="1">
    <source>
        <dbReference type="ARBA" id="ARBA00023015"/>
    </source>
</evidence>
<dbReference type="RefSeq" id="WP_185142271.1">
    <property type="nucleotide sequence ID" value="NZ_JACJVP010000011.1"/>
</dbReference>
<keyword evidence="3" id="KW-0804">Transcription</keyword>
<dbReference type="PANTHER" id="PTHR43537:SF24">
    <property type="entry name" value="GLUCONATE OPERON TRANSCRIPTIONAL REPRESSOR"/>
    <property type="match status" value="1"/>
</dbReference>
<dbReference type="Gene3D" id="1.10.10.10">
    <property type="entry name" value="Winged helix-like DNA-binding domain superfamily/Winged helix DNA-binding domain"/>
    <property type="match status" value="1"/>
</dbReference>
<dbReference type="PRINTS" id="PR00035">
    <property type="entry name" value="HTHGNTR"/>
</dbReference>
<proteinExistence type="predicted"/>
<evidence type="ECO:0000313" key="5">
    <source>
        <dbReference type="EMBL" id="MBB6670789.1"/>
    </source>
</evidence>
<dbReference type="SUPFAM" id="SSF46785">
    <property type="entry name" value="Winged helix' DNA-binding domain"/>
    <property type="match status" value="1"/>
</dbReference>
<dbReference type="InterPro" id="IPR011711">
    <property type="entry name" value="GntR_C"/>
</dbReference>
<dbReference type="InterPro" id="IPR000524">
    <property type="entry name" value="Tscrpt_reg_HTH_GntR"/>
</dbReference>
<dbReference type="EMBL" id="JACJVP010000011">
    <property type="protein sequence ID" value="MBB6670789.1"/>
    <property type="molecule type" value="Genomic_DNA"/>
</dbReference>
<feature type="domain" description="HTH gntR-type" evidence="4">
    <location>
        <begin position="13"/>
        <end position="80"/>
    </location>
</feature>
<dbReference type="InterPro" id="IPR036388">
    <property type="entry name" value="WH-like_DNA-bd_sf"/>
</dbReference>
<dbReference type="Proteomes" id="UP000547209">
    <property type="component" value="Unassembled WGS sequence"/>
</dbReference>
<protein>
    <submittedName>
        <fullName evidence="5">GntR family transcriptional regulator</fullName>
    </submittedName>
</protein>
<dbReference type="InterPro" id="IPR008920">
    <property type="entry name" value="TF_FadR/GntR_C"/>
</dbReference>
<dbReference type="PANTHER" id="PTHR43537">
    <property type="entry name" value="TRANSCRIPTIONAL REGULATOR, GNTR FAMILY"/>
    <property type="match status" value="1"/>
</dbReference>